<evidence type="ECO:0000313" key="3">
    <source>
        <dbReference type="EMBL" id="BBO22261.1"/>
    </source>
</evidence>
<dbReference type="EMBL" id="AP021857">
    <property type="protein sequence ID" value="BBO22261.1"/>
    <property type="molecule type" value="Genomic_DNA"/>
</dbReference>
<dbReference type="GO" id="GO:0071281">
    <property type="term" value="P:cellular response to iron ion"/>
    <property type="evidence" value="ECO:0007669"/>
    <property type="project" value="TreeGrafter"/>
</dbReference>
<sequence>MNDLRDALGTLHSPCEGEPRIVSLVPSLTELLCQLGLAANLVGRSGFCIHPREIVQGIPKMGGTKDADIAAIRAAAPTHLVVNIDENRREQVDEIARFVPHVVVTHPNTPADNLALFCLLGGLFRREAQAEALAADFRAAREALRRATERLPRERVLYLIWKDPWMSVSRQTYISAMLAAAGWDTLPEDSEIRYPQIDAVSQGLTFADRVLLSTEPYRFAEQHVAEAESRFGSPAQLIDGEMVSWYGSRAAAGLRYLARLRQARPGQSRG</sequence>
<dbReference type="InterPro" id="IPR002491">
    <property type="entry name" value="ABC_transptr_periplasmic_BD"/>
</dbReference>
<dbReference type="Gene3D" id="3.40.50.1980">
    <property type="entry name" value="Nitrogenase molybdenum iron protein domain"/>
    <property type="match status" value="2"/>
</dbReference>
<dbReference type="SUPFAM" id="SSF53807">
    <property type="entry name" value="Helical backbone' metal receptor"/>
    <property type="match status" value="1"/>
</dbReference>
<dbReference type="PROSITE" id="PS50983">
    <property type="entry name" value="FE_B12_PBP"/>
    <property type="match status" value="1"/>
</dbReference>
<dbReference type="InterPro" id="IPR050902">
    <property type="entry name" value="ABC_Transporter_SBP"/>
</dbReference>
<organism evidence="3 4">
    <name type="scientific">Candidatus Desulfobacillus denitrificans</name>
    <dbReference type="NCBI Taxonomy" id="2608985"/>
    <lineage>
        <taxon>Bacteria</taxon>
        <taxon>Pseudomonadati</taxon>
        <taxon>Pseudomonadota</taxon>
        <taxon>Betaproteobacteria</taxon>
        <taxon>Candidatus Desulfobacillus</taxon>
    </lineage>
</organism>
<evidence type="ECO:0000259" key="2">
    <source>
        <dbReference type="PROSITE" id="PS50983"/>
    </source>
</evidence>
<evidence type="ECO:0000256" key="1">
    <source>
        <dbReference type="ARBA" id="ARBA00022729"/>
    </source>
</evidence>
<dbReference type="AlphaFoldDB" id="A0A809S7G3"/>
<dbReference type="Pfam" id="PF01497">
    <property type="entry name" value="Peripla_BP_2"/>
    <property type="match status" value="1"/>
</dbReference>
<feature type="domain" description="Fe/B12 periplasmic-binding" evidence="2">
    <location>
        <begin position="20"/>
        <end position="270"/>
    </location>
</feature>
<keyword evidence="1" id="KW-0732">Signal</keyword>
<proteinExistence type="predicted"/>
<dbReference type="PANTHER" id="PTHR30535">
    <property type="entry name" value="VITAMIN B12-BINDING PROTEIN"/>
    <property type="match status" value="1"/>
</dbReference>
<dbReference type="NCBIfam" id="NF038402">
    <property type="entry name" value="TroA_like"/>
    <property type="match status" value="1"/>
</dbReference>
<protein>
    <submittedName>
        <fullName evidence="3">Cobalamin-binding protein</fullName>
    </submittedName>
</protein>
<reference evidence="3" key="1">
    <citation type="journal article" name="DNA Res.">
        <title>The physiological potential of anammox bacteria as revealed by their core genome structure.</title>
        <authorList>
            <person name="Okubo T."/>
            <person name="Toyoda A."/>
            <person name="Fukuhara K."/>
            <person name="Uchiyama I."/>
            <person name="Harigaya Y."/>
            <person name="Kuroiwa M."/>
            <person name="Suzuki T."/>
            <person name="Murakami Y."/>
            <person name="Suwa Y."/>
            <person name="Takami H."/>
        </authorList>
    </citation>
    <scope>NUCLEOTIDE SEQUENCE</scope>
    <source>
        <strain evidence="3">317325-3</strain>
    </source>
</reference>
<dbReference type="KEGG" id="ddz:DSYM_29600"/>
<dbReference type="Proteomes" id="UP000662914">
    <property type="component" value="Chromosome"/>
</dbReference>
<gene>
    <name evidence="3" type="ORF">DSYM_29600</name>
</gene>
<dbReference type="PANTHER" id="PTHR30535:SF34">
    <property type="entry name" value="MOLYBDATE-BINDING PROTEIN MOLA"/>
    <property type="match status" value="1"/>
</dbReference>
<accession>A0A809S7G3</accession>
<name>A0A809S7G3_9PROT</name>
<evidence type="ECO:0000313" key="4">
    <source>
        <dbReference type="Proteomes" id="UP000662914"/>
    </source>
</evidence>
<dbReference type="InterPro" id="IPR054828">
    <property type="entry name" value="Vit_B12_bind_prot"/>
</dbReference>